<evidence type="ECO:0000313" key="3">
    <source>
        <dbReference type="Proteomes" id="UP001606303"/>
    </source>
</evidence>
<keyword evidence="1" id="KW-0812">Transmembrane</keyword>
<sequence length="123" mass="12352">MSPVGMLRGSLVLLWWGTVVASLHDGGAAGAAWLQRAAGCTAGVAQAGVWMGCAWDAVVGLLLLLRPTVGTTRLAAAGVMGLTAMATALAPGLWLDPFAPLLKNLPVLAALAALASQPATPVR</sequence>
<keyword evidence="1" id="KW-1133">Transmembrane helix</keyword>
<dbReference type="InterPro" id="IPR025695">
    <property type="entry name" value="DoxX-like"/>
</dbReference>
<keyword evidence="1" id="KW-0472">Membrane</keyword>
<feature type="transmembrane region" description="Helical" evidence="1">
    <location>
        <begin position="74"/>
        <end position="95"/>
    </location>
</feature>
<dbReference type="Pfam" id="PF13781">
    <property type="entry name" value="DoxX_3"/>
    <property type="match status" value="1"/>
</dbReference>
<keyword evidence="3" id="KW-1185">Reference proteome</keyword>
<dbReference type="EMBL" id="JBIGIB010000001">
    <property type="protein sequence ID" value="MFG6465805.1"/>
    <property type="molecule type" value="Genomic_DNA"/>
</dbReference>
<reference evidence="2 3" key="1">
    <citation type="submission" date="2024-08" db="EMBL/GenBank/DDBJ databases">
        <authorList>
            <person name="Lu H."/>
        </authorList>
    </citation>
    <scope>NUCLEOTIDE SEQUENCE [LARGE SCALE GENOMIC DNA]</scope>
    <source>
        <strain evidence="2 3">BYS87W</strain>
    </source>
</reference>
<feature type="transmembrane region" description="Helical" evidence="1">
    <location>
        <begin position="47"/>
        <end position="65"/>
    </location>
</feature>
<organism evidence="2 3">
    <name type="scientific">Pelomonas baiyunensis</name>
    <dbReference type="NCBI Taxonomy" id="3299026"/>
    <lineage>
        <taxon>Bacteria</taxon>
        <taxon>Pseudomonadati</taxon>
        <taxon>Pseudomonadota</taxon>
        <taxon>Betaproteobacteria</taxon>
        <taxon>Burkholderiales</taxon>
        <taxon>Sphaerotilaceae</taxon>
        <taxon>Roseateles</taxon>
    </lineage>
</organism>
<evidence type="ECO:0000313" key="2">
    <source>
        <dbReference type="EMBL" id="MFG6465805.1"/>
    </source>
</evidence>
<name>A0ABW7GUZ5_9BURK</name>
<comment type="caution">
    <text evidence="2">The sequence shown here is derived from an EMBL/GenBank/DDBJ whole genome shotgun (WGS) entry which is preliminary data.</text>
</comment>
<dbReference type="RefSeq" id="WP_394381662.1">
    <property type="nucleotide sequence ID" value="NZ_JBIGIB010000001.1"/>
</dbReference>
<protein>
    <submittedName>
        <fullName evidence="2">DoxX-like family protein</fullName>
    </submittedName>
</protein>
<accession>A0ABW7GUZ5</accession>
<evidence type="ECO:0000256" key="1">
    <source>
        <dbReference type="SAM" id="Phobius"/>
    </source>
</evidence>
<dbReference type="Proteomes" id="UP001606303">
    <property type="component" value="Unassembled WGS sequence"/>
</dbReference>
<gene>
    <name evidence="2" type="ORF">ACG01O_04200</name>
</gene>
<proteinExistence type="predicted"/>